<feature type="domain" description="Carrier" evidence="1">
    <location>
        <begin position="15"/>
        <end position="61"/>
    </location>
</feature>
<sequence>MFETIQSLIDQEGQICVPARHLTPRANLYELGMTPYTAIRLLLAIEREFRIEFPRDSLNRQTMATMENIVRGVRAAQFAPAYEWLQAA</sequence>
<dbReference type="Gene3D" id="1.10.1200.10">
    <property type="entry name" value="ACP-like"/>
    <property type="match status" value="1"/>
</dbReference>
<evidence type="ECO:0000259" key="1">
    <source>
        <dbReference type="Pfam" id="PF00550"/>
    </source>
</evidence>
<dbReference type="InterPro" id="IPR009081">
    <property type="entry name" value="PP-bd_ACP"/>
</dbReference>
<dbReference type="EMBL" id="CP034086">
    <property type="protein sequence ID" value="AZG76616.1"/>
    <property type="molecule type" value="Genomic_DNA"/>
</dbReference>
<dbReference type="Pfam" id="PF00550">
    <property type="entry name" value="PP-binding"/>
    <property type="match status" value="1"/>
</dbReference>
<dbReference type="Proteomes" id="UP000273982">
    <property type="component" value="Chromosome"/>
</dbReference>
<dbReference type="InterPro" id="IPR036736">
    <property type="entry name" value="ACP-like_sf"/>
</dbReference>
<dbReference type="KEGG" id="mros:EHO51_07700"/>
<dbReference type="AlphaFoldDB" id="A0A3G8M3V0"/>
<dbReference type="SUPFAM" id="SSF47336">
    <property type="entry name" value="ACP-like"/>
    <property type="match status" value="1"/>
</dbReference>
<organism evidence="2 3">
    <name type="scientific">Methylocystis rosea</name>
    <dbReference type="NCBI Taxonomy" id="173366"/>
    <lineage>
        <taxon>Bacteria</taxon>
        <taxon>Pseudomonadati</taxon>
        <taxon>Pseudomonadota</taxon>
        <taxon>Alphaproteobacteria</taxon>
        <taxon>Hyphomicrobiales</taxon>
        <taxon>Methylocystaceae</taxon>
        <taxon>Methylocystis</taxon>
    </lineage>
</organism>
<accession>A0A3G8M3V0</accession>
<evidence type="ECO:0000313" key="3">
    <source>
        <dbReference type="Proteomes" id="UP000273982"/>
    </source>
</evidence>
<name>A0A3G8M3V0_9HYPH</name>
<protein>
    <submittedName>
        <fullName evidence="2">Acyl carrier protein</fullName>
    </submittedName>
</protein>
<gene>
    <name evidence="2" type="ORF">EHO51_07700</name>
</gene>
<proteinExistence type="predicted"/>
<dbReference type="RefSeq" id="WP_124738390.1">
    <property type="nucleotide sequence ID" value="NZ_CP034086.1"/>
</dbReference>
<evidence type="ECO:0000313" key="2">
    <source>
        <dbReference type="EMBL" id="AZG76616.1"/>
    </source>
</evidence>
<reference evidence="2 3" key="1">
    <citation type="submission" date="2018-11" db="EMBL/GenBank/DDBJ databases">
        <title>Genome squencing of methanotrophic bacteria isolated from alkaline groundwater in Korea.</title>
        <authorList>
            <person name="Nguyen L.N."/>
        </authorList>
    </citation>
    <scope>NUCLEOTIDE SEQUENCE [LARGE SCALE GENOMIC DNA]</scope>
    <source>
        <strain evidence="2 3">GW6</strain>
    </source>
</reference>